<dbReference type="AlphaFoldDB" id="A0A841QFH6"/>
<dbReference type="RefSeq" id="WP_166112935.1">
    <property type="nucleotide sequence ID" value="NZ_BAABDB010000040.1"/>
</dbReference>
<dbReference type="EMBL" id="JACHIE010000005">
    <property type="protein sequence ID" value="MBB6456943.1"/>
    <property type="molecule type" value="Genomic_DNA"/>
</dbReference>
<comment type="caution">
    <text evidence="1">The sequence shown here is derived from an EMBL/GenBank/DDBJ whole genome shotgun (WGS) entry which is preliminary data.</text>
</comment>
<proteinExistence type="predicted"/>
<accession>A0A841QFH6</accession>
<dbReference type="Proteomes" id="UP000578000">
    <property type="component" value="Unassembled WGS sequence"/>
</dbReference>
<reference evidence="1 2" key="1">
    <citation type="submission" date="2020-08" db="EMBL/GenBank/DDBJ databases">
        <title>Genomic Encyclopedia of Type Strains, Phase IV (KMG-IV): sequencing the most valuable type-strain genomes for metagenomic binning, comparative biology and taxonomic classification.</title>
        <authorList>
            <person name="Goeker M."/>
        </authorList>
    </citation>
    <scope>NUCLEOTIDE SEQUENCE [LARGE SCALE GENOMIC DNA]</scope>
    <source>
        <strain evidence="1 2">DSM 4491</strain>
    </source>
</reference>
<protein>
    <submittedName>
        <fullName evidence="1">Uncharacterized protein</fullName>
    </submittedName>
</protein>
<sequence length="165" mass="18188">MTQKPTGVFVQFPLTEAQVSACSDARAKAWIEQGKPTTTSTFEAALLAIGTSVHGEKLEVCATIERENERYVPEVISFRPDIVLVGEKTRLVRQSEAKAQIAARDAEIMRLREALDALENSNNNLCFMRSKDTYQSMLRDGCKDLLEALDRARLGAREALKGGAA</sequence>
<evidence type="ECO:0000313" key="2">
    <source>
        <dbReference type="Proteomes" id="UP000578000"/>
    </source>
</evidence>
<gene>
    <name evidence="1" type="ORF">HNR55_001526</name>
</gene>
<keyword evidence="2" id="KW-1185">Reference proteome</keyword>
<evidence type="ECO:0000313" key="1">
    <source>
        <dbReference type="EMBL" id="MBB6456943.1"/>
    </source>
</evidence>
<organism evidence="1 2">
    <name type="scientific">Acetobacter lovaniensis</name>
    <dbReference type="NCBI Taxonomy" id="104100"/>
    <lineage>
        <taxon>Bacteria</taxon>
        <taxon>Pseudomonadati</taxon>
        <taxon>Pseudomonadota</taxon>
        <taxon>Alphaproteobacteria</taxon>
        <taxon>Acetobacterales</taxon>
        <taxon>Acetobacteraceae</taxon>
        <taxon>Acetobacter</taxon>
    </lineage>
</organism>
<name>A0A841QFH6_9PROT</name>